<keyword evidence="4 8" id="KW-1003">Cell membrane</keyword>
<evidence type="ECO:0000313" key="11">
    <source>
        <dbReference type="EMBL" id="MFB9751671.1"/>
    </source>
</evidence>
<dbReference type="InterPro" id="IPR000917">
    <property type="entry name" value="Sulfatase_N"/>
</dbReference>
<comment type="pathway">
    <text evidence="2">Cell wall biogenesis; lipoteichoic acid biosynthesis.</text>
</comment>
<dbReference type="InterPro" id="IPR012160">
    <property type="entry name" value="LtaS-like"/>
</dbReference>
<sequence length="636" mass="72079">MKDYRTVSLWGSLFVRISVLLWMKLVLLRLFLYQNIDWGGAALDLASVVVLTGLVEMFVPRRMRNAAFWGINVLASLILFAAALYYTHFGSIVTYTSLYGLKQVMQVKSSVKQSIHLEHYMFFADMAVAALLRLGWRRRLPVWNVLSLGKASLAAVVVVAFAVSALSIRAEGKVRNELVRAEKLGFFNYQSSFFLDAWENSREARFADTAEAAETIRRIQSKFPYNSQSSAELPEGERPQPKLFGSQQGKNVIVVQVESLQDFTIGYTVEGRPLTPVLNELAGHSYYFNNVFQQIGQGNTSDAEFMFNTSLYPVGSIPMSTGYGNRQLPSLPKLLKDDGYEAVTFHVNDVGFWDRDKMYPALGFDRYYDKPFYNNDQFNAFGASDEELFRTGVTRLAAIRDRGKPFYAQFVTASSHHPFLIPEDKKQIRLPEETYRNTQVGEYLESVNYADYALGTLIDQLKANGLWEDTVLVVYGDHSGLKPQYNDPEQVTRLLGIPYHEYVTRFNVPFIVHVPGQTEGETIGQVGGQLDMMPTVANLLGISLERRDFVHFGQDLMNISKNVFGIRYYLPTGSFVNDDILFIPGESFQDGTAVSLQTLQPVEDLTPYKKDYYYALSLMRASDEYMKVLPRRDAAE</sequence>
<feature type="transmembrane region" description="Helical" evidence="9">
    <location>
        <begin position="148"/>
        <end position="168"/>
    </location>
</feature>
<evidence type="ECO:0000256" key="1">
    <source>
        <dbReference type="ARBA" id="ARBA00004651"/>
    </source>
</evidence>
<keyword evidence="12" id="KW-1185">Reference proteome</keyword>
<evidence type="ECO:0000256" key="7">
    <source>
        <dbReference type="ARBA" id="ARBA00023136"/>
    </source>
</evidence>
<dbReference type="Gene3D" id="3.40.720.10">
    <property type="entry name" value="Alkaline Phosphatase, subunit A"/>
    <property type="match status" value="1"/>
</dbReference>
<keyword evidence="5 9" id="KW-0812">Transmembrane</keyword>
<comment type="subcellular location">
    <subcellularLocation>
        <location evidence="1">Cell membrane</location>
        <topology evidence="1">Multi-pass membrane protein</topology>
    </subcellularLocation>
</comment>
<dbReference type="Pfam" id="PF00884">
    <property type="entry name" value="Sulfatase"/>
    <property type="match status" value="1"/>
</dbReference>
<dbReference type="Proteomes" id="UP001589619">
    <property type="component" value="Unassembled WGS sequence"/>
</dbReference>
<feature type="domain" description="Sulfatase N-terminal" evidence="10">
    <location>
        <begin position="250"/>
        <end position="542"/>
    </location>
</feature>
<evidence type="ECO:0000256" key="4">
    <source>
        <dbReference type="ARBA" id="ARBA00022475"/>
    </source>
</evidence>
<proteinExistence type="inferred from homology"/>
<protein>
    <submittedName>
        <fullName evidence="11">LTA synthase family protein</fullName>
    </submittedName>
</protein>
<evidence type="ECO:0000313" key="12">
    <source>
        <dbReference type="Proteomes" id="UP001589619"/>
    </source>
</evidence>
<dbReference type="Gene3D" id="3.30.1120.170">
    <property type="match status" value="1"/>
</dbReference>
<evidence type="ECO:0000256" key="6">
    <source>
        <dbReference type="ARBA" id="ARBA00022989"/>
    </source>
</evidence>
<accession>A0ABV5VUI8</accession>
<dbReference type="PIRSF" id="PIRSF005091">
    <property type="entry name" value="Mmb_sulf_HI1246"/>
    <property type="match status" value="1"/>
</dbReference>
<evidence type="ECO:0000259" key="10">
    <source>
        <dbReference type="Pfam" id="PF00884"/>
    </source>
</evidence>
<evidence type="ECO:0000256" key="5">
    <source>
        <dbReference type="ARBA" id="ARBA00022692"/>
    </source>
</evidence>
<dbReference type="EMBL" id="JBHMAG010000007">
    <property type="protein sequence ID" value="MFB9751671.1"/>
    <property type="molecule type" value="Genomic_DNA"/>
</dbReference>
<comment type="caution">
    <text evidence="11">The sequence shown here is derived from an EMBL/GenBank/DDBJ whole genome shotgun (WGS) entry which is preliminary data.</text>
</comment>
<keyword evidence="7 8" id="KW-0472">Membrane</keyword>
<dbReference type="InterPro" id="IPR017850">
    <property type="entry name" value="Alkaline_phosphatase_core_sf"/>
</dbReference>
<dbReference type="RefSeq" id="WP_344912419.1">
    <property type="nucleotide sequence ID" value="NZ_BAAAYO010000010.1"/>
</dbReference>
<comment type="similarity">
    <text evidence="3 8">Belongs to the LTA synthase family.</text>
</comment>
<feature type="transmembrane region" description="Helical" evidence="9">
    <location>
        <begin position="66"/>
        <end position="86"/>
    </location>
</feature>
<feature type="transmembrane region" description="Helical" evidence="9">
    <location>
        <begin position="119"/>
        <end position="136"/>
    </location>
</feature>
<evidence type="ECO:0000256" key="8">
    <source>
        <dbReference type="PIRNR" id="PIRNR005091"/>
    </source>
</evidence>
<dbReference type="InterPro" id="IPR050448">
    <property type="entry name" value="OpgB/LTA_synthase_biosynth"/>
</dbReference>
<dbReference type="PANTHER" id="PTHR47371">
    <property type="entry name" value="LIPOTEICHOIC ACID SYNTHASE"/>
    <property type="match status" value="1"/>
</dbReference>
<dbReference type="SUPFAM" id="SSF53649">
    <property type="entry name" value="Alkaline phosphatase-like"/>
    <property type="match status" value="1"/>
</dbReference>
<evidence type="ECO:0000256" key="3">
    <source>
        <dbReference type="ARBA" id="ARBA00009983"/>
    </source>
</evidence>
<evidence type="ECO:0000256" key="9">
    <source>
        <dbReference type="SAM" id="Phobius"/>
    </source>
</evidence>
<keyword evidence="6 9" id="KW-1133">Transmembrane helix</keyword>
<name>A0ABV5VUI8_9BACL</name>
<feature type="transmembrane region" description="Helical" evidence="9">
    <location>
        <begin position="38"/>
        <end position="59"/>
    </location>
</feature>
<dbReference type="CDD" id="cd16015">
    <property type="entry name" value="LTA_synthase"/>
    <property type="match status" value="1"/>
</dbReference>
<feature type="transmembrane region" description="Helical" evidence="9">
    <location>
        <begin position="7"/>
        <end position="32"/>
    </location>
</feature>
<gene>
    <name evidence="11" type="ORF">ACFFNY_08810</name>
</gene>
<dbReference type="PANTHER" id="PTHR47371:SF3">
    <property type="entry name" value="PHOSPHOGLYCEROL TRANSFERASE I"/>
    <property type="match status" value="1"/>
</dbReference>
<evidence type="ECO:0000256" key="2">
    <source>
        <dbReference type="ARBA" id="ARBA00004936"/>
    </source>
</evidence>
<organism evidence="11 12">
    <name type="scientific">Paenibacillus hodogayensis</name>
    <dbReference type="NCBI Taxonomy" id="279208"/>
    <lineage>
        <taxon>Bacteria</taxon>
        <taxon>Bacillati</taxon>
        <taxon>Bacillota</taxon>
        <taxon>Bacilli</taxon>
        <taxon>Bacillales</taxon>
        <taxon>Paenibacillaceae</taxon>
        <taxon>Paenibacillus</taxon>
    </lineage>
</organism>
<reference evidence="11 12" key="1">
    <citation type="submission" date="2024-09" db="EMBL/GenBank/DDBJ databases">
        <authorList>
            <person name="Sun Q."/>
            <person name="Mori K."/>
        </authorList>
    </citation>
    <scope>NUCLEOTIDE SEQUENCE [LARGE SCALE GENOMIC DNA]</scope>
    <source>
        <strain evidence="11 12">JCM 12520</strain>
    </source>
</reference>